<organism evidence="1 2">
    <name type="scientific">Caerostris extrusa</name>
    <name type="common">Bark spider</name>
    <name type="synonym">Caerostris bankana</name>
    <dbReference type="NCBI Taxonomy" id="172846"/>
    <lineage>
        <taxon>Eukaryota</taxon>
        <taxon>Metazoa</taxon>
        <taxon>Ecdysozoa</taxon>
        <taxon>Arthropoda</taxon>
        <taxon>Chelicerata</taxon>
        <taxon>Arachnida</taxon>
        <taxon>Araneae</taxon>
        <taxon>Araneomorphae</taxon>
        <taxon>Entelegynae</taxon>
        <taxon>Araneoidea</taxon>
        <taxon>Araneidae</taxon>
        <taxon>Caerostris</taxon>
    </lineage>
</organism>
<evidence type="ECO:0000313" key="2">
    <source>
        <dbReference type="Proteomes" id="UP001054945"/>
    </source>
</evidence>
<dbReference type="EMBL" id="BPLR01015018">
    <property type="protein sequence ID" value="GIY72994.1"/>
    <property type="molecule type" value="Genomic_DNA"/>
</dbReference>
<proteinExistence type="predicted"/>
<dbReference type="Proteomes" id="UP001054945">
    <property type="component" value="Unassembled WGS sequence"/>
</dbReference>
<accession>A0AAV4VTN9</accession>
<protein>
    <submittedName>
        <fullName evidence="1">Uncharacterized protein</fullName>
    </submittedName>
</protein>
<reference evidence="1 2" key="1">
    <citation type="submission" date="2021-06" db="EMBL/GenBank/DDBJ databases">
        <title>Caerostris extrusa draft genome.</title>
        <authorList>
            <person name="Kono N."/>
            <person name="Arakawa K."/>
        </authorList>
    </citation>
    <scope>NUCLEOTIDE SEQUENCE [LARGE SCALE GENOMIC DNA]</scope>
</reference>
<keyword evidence="2" id="KW-1185">Reference proteome</keyword>
<dbReference type="AlphaFoldDB" id="A0AAV4VTN9"/>
<name>A0AAV4VTN9_CAEEX</name>
<sequence>MPVDREIGKRRKMHRKRMPVDREFGESDYEAKRDFLADISCYIMWHFKLLYCTGVNVIEKECLWLMKRSGERRKMHRKEYMPVDREKLVKG</sequence>
<gene>
    <name evidence="1" type="ORF">CEXT_586931</name>
</gene>
<comment type="caution">
    <text evidence="1">The sequence shown here is derived from an EMBL/GenBank/DDBJ whole genome shotgun (WGS) entry which is preliminary data.</text>
</comment>
<evidence type="ECO:0000313" key="1">
    <source>
        <dbReference type="EMBL" id="GIY72994.1"/>
    </source>
</evidence>